<evidence type="ECO:0000313" key="4">
    <source>
        <dbReference type="Proteomes" id="UP000078046"/>
    </source>
</evidence>
<dbReference type="Gene3D" id="2.30.42.10">
    <property type="match status" value="2"/>
</dbReference>
<dbReference type="Gene3D" id="1.10.533.10">
    <property type="entry name" value="Death Domain, Fas"/>
    <property type="match status" value="1"/>
</dbReference>
<dbReference type="Pfam" id="PF00595">
    <property type="entry name" value="PDZ"/>
    <property type="match status" value="2"/>
</dbReference>
<comment type="caution">
    <text evidence="3">The sequence shown here is derived from an EMBL/GenBank/DDBJ whole genome shotgun (WGS) entry which is preliminary data.</text>
</comment>
<dbReference type="GO" id="GO:0050839">
    <property type="term" value="F:cell adhesion molecule binding"/>
    <property type="evidence" value="ECO:0007669"/>
    <property type="project" value="TreeGrafter"/>
</dbReference>
<gene>
    <name evidence="3" type="ORF">A3Q56_04102</name>
</gene>
<evidence type="ECO:0000259" key="1">
    <source>
        <dbReference type="PROSITE" id="PS50106"/>
    </source>
</evidence>
<evidence type="ECO:0000313" key="3">
    <source>
        <dbReference type="EMBL" id="OAF68131.1"/>
    </source>
</evidence>
<feature type="domain" description="PDZ" evidence="1">
    <location>
        <begin position="130"/>
        <end position="214"/>
    </location>
</feature>
<dbReference type="Proteomes" id="UP000078046">
    <property type="component" value="Unassembled WGS sequence"/>
</dbReference>
<accession>A0A177B3E6</accession>
<dbReference type="GO" id="GO:0150105">
    <property type="term" value="P:protein localization to cell-cell junction"/>
    <property type="evidence" value="ECO:0007669"/>
    <property type="project" value="TreeGrafter"/>
</dbReference>
<dbReference type="Pfam" id="PF00619">
    <property type="entry name" value="CARD"/>
    <property type="match status" value="1"/>
</dbReference>
<dbReference type="EMBL" id="LWCA01000509">
    <property type="protein sequence ID" value="OAF68131.1"/>
    <property type="molecule type" value="Genomic_DNA"/>
</dbReference>
<feature type="domain" description="CARD" evidence="2">
    <location>
        <begin position="8"/>
        <end position="90"/>
    </location>
</feature>
<dbReference type="PROSITE" id="PS50106">
    <property type="entry name" value="PDZ"/>
    <property type="match status" value="2"/>
</dbReference>
<dbReference type="GO" id="GO:0005923">
    <property type="term" value="C:bicellular tight junction"/>
    <property type="evidence" value="ECO:0007669"/>
    <property type="project" value="TreeGrafter"/>
</dbReference>
<dbReference type="GO" id="GO:0045216">
    <property type="term" value="P:cell-cell junction organization"/>
    <property type="evidence" value="ECO:0007669"/>
    <property type="project" value="TreeGrafter"/>
</dbReference>
<dbReference type="SUPFAM" id="SSF50156">
    <property type="entry name" value="PDZ domain-like"/>
    <property type="match status" value="3"/>
</dbReference>
<dbReference type="SMART" id="SM00228">
    <property type="entry name" value="PDZ"/>
    <property type="match status" value="3"/>
</dbReference>
<dbReference type="PANTHER" id="PTHR13865">
    <property type="entry name" value="TIGHT JUNCTION PROTEIN"/>
    <property type="match status" value="1"/>
</dbReference>
<organism evidence="3 4">
    <name type="scientific">Intoshia linei</name>
    <dbReference type="NCBI Taxonomy" id="1819745"/>
    <lineage>
        <taxon>Eukaryota</taxon>
        <taxon>Metazoa</taxon>
        <taxon>Spiralia</taxon>
        <taxon>Lophotrochozoa</taxon>
        <taxon>Mesozoa</taxon>
        <taxon>Orthonectida</taxon>
        <taxon>Rhopaluridae</taxon>
        <taxon>Intoshia</taxon>
    </lineage>
</organism>
<dbReference type="AlphaFoldDB" id="A0A177B3E6"/>
<dbReference type="SUPFAM" id="SSF47986">
    <property type="entry name" value="DEATH domain"/>
    <property type="match status" value="1"/>
</dbReference>
<sequence>MAICENWFERHRNVLVQKINLTTIVPDLVDKGILSHLEERNILWSMEPKHRAEILINLISKKFNLKTLHSFLQTLLFHDSSILPLLILNDEGKNIYENSSKCHVNDETVVGAENSFLEKPFKNNLHQSFYIKLNRDESFGLGITVSGFQRGNENNGLLYISDILPESPASKVLKIGDVIVAIDGLSLYELKPNESVALLKTFDNIIRINVLRPENPNKETEIVQNGFKYPEQKVETCIIKKIGYLKKTRMCSGDNIGIDFKVNVFVDAVTEDLMVTKGGLFAGDEILEISNINLHFMIAKYIKKLFNRPRDTIEFKLKRRIFESEKGPIASKPTYNLRQNNNSYDSKNSFAGINFKKSQRFKDSICSDIASVKNSKIDYPYSTILNKYQKRSTPLSQKSNYEIGLNYDTDSSCVYTNNLKVVSANLIKQYSPIKNKIPCLAKDIEFENPVKIYDEKNDYVNPKKCKLSIDNDLVVYNVDIDKYSNSFDFKTNHVTKMQSKKNSTFTDVTLPQLNGGVVKLNKTANDLKSKFYSENFDDYQVYEKDENVYYSKLNNDGENLTKSNGYLHSFKVKNVKSSFISECKLENITLKTDLSKNLSNGTVTHKSTEKIHKVFHPQDYIYSGIEPIHENIIGEYTKLNGYSNISLCRIEYQPLGFKIEGGNKCGIFVAEIDENGLAHNSGLKIGDTLIKIGQYNLKNVTKENAIKILNTCGPRVDILRHSNFDTFNNLKVNHLLGDYFYVQCKIDITVNVHKQVGETICITKGQILKVINTLPSHRPAPLKYGYNVCSNFWLAHDTNSLKTIEIPNYYEAIRIFISQNLPSFKNDVTVKTNFKNYKKFKSGLKNAKSSLSNLFGDKSPKLKKFKSETKIRIHSNNSQSTVAGYKLLKCIDYSTENISRPVVLINSHNVQIFNLISIAQNIRKCFKSKFDYIEYFHNQQPGLSQIQVIKEVISSKHTKCLIITDSHQFLVNIFEKININPIVFVIEDESNHEYENFKKINNSKNNEKENGNKLLDDICSFYGCDKYKFAKNARIWKMYDLICTREKENTFWRQDAQLIDQYVNQMDFPKTRKVSTE</sequence>
<dbReference type="PROSITE" id="PS50209">
    <property type="entry name" value="CARD"/>
    <property type="match status" value="1"/>
</dbReference>
<feature type="domain" description="PDZ" evidence="1">
    <location>
        <begin position="644"/>
        <end position="718"/>
    </location>
</feature>
<evidence type="ECO:0000259" key="2">
    <source>
        <dbReference type="PROSITE" id="PS50209"/>
    </source>
</evidence>
<protein>
    <submittedName>
        <fullName evidence="3">Uncharacterized protein</fullName>
    </submittedName>
</protein>
<dbReference type="OrthoDB" id="10067129at2759"/>
<name>A0A177B3E6_9BILA</name>
<dbReference type="InterPro" id="IPR011029">
    <property type="entry name" value="DEATH-like_dom_sf"/>
</dbReference>
<keyword evidence="4" id="KW-1185">Reference proteome</keyword>
<reference evidence="3 4" key="1">
    <citation type="submission" date="2016-04" db="EMBL/GenBank/DDBJ databases">
        <title>The genome of Intoshia linei affirms orthonectids as highly simplified spiralians.</title>
        <authorList>
            <person name="Mikhailov K.V."/>
            <person name="Slusarev G.S."/>
            <person name="Nikitin M.A."/>
            <person name="Logacheva M.D."/>
            <person name="Penin A."/>
            <person name="Aleoshin V."/>
            <person name="Panchin Y.V."/>
        </authorList>
    </citation>
    <scope>NUCLEOTIDE SEQUENCE [LARGE SCALE GENOMIC DNA]</scope>
    <source>
        <strain evidence="3">Intl2013</strain>
        <tissue evidence="3">Whole animal</tissue>
    </source>
</reference>
<dbReference type="InterPro" id="IPR036034">
    <property type="entry name" value="PDZ_sf"/>
</dbReference>
<proteinExistence type="predicted"/>
<dbReference type="GO" id="GO:0042981">
    <property type="term" value="P:regulation of apoptotic process"/>
    <property type="evidence" value="ECO:0007669"/>
    <property type="project" value="InterPro"/>
</dbReference>
<dbReference type="GO" id="GO:0005886">
    <property type="term" value="C:plasma membrane"/>
    <property type="evidence" value="ECO:0007669"/>
    <property type="project" value="TreeGrafter"/>
</dbReference>
<dbReference type="PANTHER" id="PTHR13865:SF28">
    <property type="entry name" value="POLYCHAETOID, ISOFORM O"/>
    <property type="match status" value="1"/>
</dbReference>
<dbReference type="InterPro" id="IPR001478">
    <property type="entry name" value="PDZ"/>
</dbReference>
<dbReference type="GO" id="GO:0098609">
    <property type="term" value="P:cell-cell adhesion"/>
    <property type="evidence" value="ECO:0007669"/>
    <property type="project" value="TreeGrafter"/>
</dbReference>
<dbReference type="InterPro" id="IPR001315">
    <property type="entry name" value="CARD"/>
</dbReference>
<dbReference type="Gene3D" id="2.30.30.40">
    <property type="entry name" value="SH3 Domains"/>
    <property type="match status" value="1"/>
</dbReference>
<dbReference type="CDD" id="cd00136">
    <property type="entry name" value="PDZ_canonical"/>
    <property type="match status" value="1"/>
</dbReference>